<evidence type="ECO:0000256" key="5">
    <source>
        <dbReference type="ARBA" id="ARBA00022705"/>
    </source>
</evidence>
<dbReference type="NCBIfam" id="TIGR01128">
    <property type="entry name" value="holA"/>
    <property type="match status" value="1"/>
</dbReference>
<evidence type="ECO:0000256" key="6">
    <source>
        <dbReference type="ARBA" id="ARBA00022932"/>
    </source>
</evidence>
<dbReference type="InterPro" id="IPR008921">
    <property type="entry name" value="DNA_pol3_clamp-load_cplx_C"/>
</dbReference>
<dbReference type="EMBL" id="JAJNNZ010000002">
    <property type="protein sequence ID" value="MCJ2375728.1"/>
    <property type="molecule type" value="Genomic_DNA"/>
</dbReference>
<dbReference type="GO" id="GO:0003887">
    <property type="term" value="F:DNA-directed DNA polymerase activity"/>
    <property type="evidence" value="ECO:0007669"/>
    <property type="project" value="UniProtKB-UniRule"/>
</dbReference>
<dbReference type="PANTHER" id="PTHR34388">
    <property type="entry name" value="DNA POLYMERASE III SUBUNIT DELTA"/>
    <property type="match status" value="1"/>
</dbReference>
<dbReference type="RefSeq" id="WP_244355049.1">
    <property type="nucleotide sequence ID" value="NZ_JAJNNZ010000002.1"/>
</dbReference>
<protein>
    <recommendedName>
        <fullName evidence="2 9">DNA polymerase III subunit delta</fullName>
        <ecNumber evidence="1 9">2.7.7.7</ecNumber>
    </recommendedName>
</protein>
<name>A0A9X1WAS9_9VIBR</name>
<evidence type="ECO:0000313" key="12">
    <source>
        <dbReference type="EMBL" id="MCJ2375728.1"/>
    </source>
</evidence>
<evidence type="ECO:0000256" key="1">
    <source>
        <dbReference type="ARBA" id="ARBA00012417"/>
    </source>
</evidence>
<comment type="catalytic activity">
    <reaction evidence="8">
        <text>DNA(n) + a 2'-deoxyribonucleoside 5'-triphosphate = DNA(n+1) + diphosphate</text>
        <dbReference type="Rhea" id="RHEA:22508"/>
        <dbReference type="Rhea" id="RHEA-COMP:17339"/>
        <dbReference type="Rhea" id="RHEA-COMP:17340"/>
        <dbReference type="ChEBI" id="CHEBI:33019"/>
        <dbReference type="ChEBI" id="CHEBI:61560"/>
        <dbReference type="ChEBI" id="CHEBI:173112"/>
        <dbReference type="EC" id="2.7.7.7"/>
    </reaction>
</comment>
<dbReference type="EC" id="2.7.7.7" evidence="1 9"/>
<keyword evidence="3 12" id="KW-0808">Transferase</keyword>
<evidence type="ECO:0000256" key="4">
    <source>
        <dbReference type="ARBA" id="ARBA00022695"/>
    </source>
</evidence>
<evidence type="ECO:0000256" key="2">
    <source>
        <dbReference type="ARBA" id="ARBA00017703"/>
    </source>
</evidence>
<gene>
    <name evidence="12" type="primary">holA</name>
    <name evidence="12" type="ORF">LNL84_02670</name>
</gene>
<organism evidence="12 13">
    <name type="scientific">Vibrio gelatinilyticus</name>
    <dbReference type="NCBI Taxonomy" id="2893468"/>
    <lineage>
        <taxon>Bacteria</taxon>
        <taxon>Pseudomonadati</taxon>
        <taxon>Pseudomonadota</taxon>
        <taxon>Gammaproteobacteria</taxon>
        <taxon>Vibrionales</taxon>
        <taxon>Vibrionaceae</taxon>
        <taxon>Vibrio</taxon>
    </lineage>
</organism>
<proteinExistence type="inferred from homology"/>
<dbReference type="PANTHER" id="PTHR34388:SF1">
    <property type="entry name" value="DNA POLYMERASE III SUBUNIT DELTA"/>
    <property type="match status" value="1"/>
</dbReference>
<feature type="domain" description="DNA polymerase III delta N-terminal" evidence="10">
    <location>
        <begin position="20"/>
        <end position="138"/>
    </location>
</feature>
<dbReference type="Pfam" id="PF06144">
    <property type="entry name" value="DNA_pol3_delta"/>
    <property type="match status" value="1"/>
</dbReference>
<accession>A0A9X1WAS9</accession>
<dbReference type="CDD" id="cd18138">
    <property type="entry name" value="HLD_clamp_pol_III_delta"/>
    <property type="match status" value="1"/>
</dbReference>
<keyword evidence="13" id="KW-1185">Reference proteome</keyword>
<dbReference type="InterPro" id="IPR032780">
    <property type="entry name" value="DNA_pol3_delt_C"/>
</dbReference>
<evidence type="ECO:0000256" key="8">
    <source>
        <dbReference type="ARBA" id="ARBA00049244"/>
    </source>
</evidence>
<dbReference type="Proteomes" id="UP001139488">
    <property type="component" value="Unassembled WGS sequence"/>
</dbReference>
<evidence type="ECO:0000259" key="10">
    <source>
        <dbReference type="Pfam" id="PF06144"/>
    </source>
</evidence>
<evidence type="ECO:0000256" key="7">
    <source>
        <dbReference type="ARBA" id="ARBA00034754"/>
    </source>
</evidence>
<dbReference type="InterPro" id="IPR027417">
    <property type="entry name" value="P-loop_NTPase"/>
</dbReference>
<dbReference type="InterPro" id="IPR010372">
    <property type="entry name" value="DNA_pol3_delta_N"/>
</dbReference>
<dbReference type="AlphaFoldDB" id="A0A9X1WAS9"/>
<sequence>MRIFSDRLLDSLNKGLKHSYLLFGNEPLFVQESRQLITQQAKAQGFEEVHRFTIDNTLDWNDVFDCCQALSLFAQRQVIELLVPDSGINATISRSLAELQPLLHDDILLIISGSKLTRAQESAKWFKGFLNNGVHVSCATPDVQRLPQWVMQRCRKLNLKADGEAIQLLSQWHEGNLFALSQSLEKLSLLYPDGTLTLVRVQQALSRHNHFTAFHWIDALLAGKPNRAQRILRQLEAEGIEVIILLRTLQKELSQLIQMRHALGSMSIQQVFDKYRIWQSKKVLYNSALSRLDAQRLRGAMRQLTKTEILAKTQYDVSAWPLIQQLTIELCTTDNSLSFSS</sequence>
<reference evidence="12" key="1">
    <citation type="submission" date="2021-11" db="EMBL/GenBank/DDBJ databases">
        <title>Vibrio ZSDE26 sp. nov. and Vibrio ZSDZ34 sp. nov., isolated from coastal seawater in Qingdao.</title>
        <authorList>
            <person name="Zhang P."/>
        </authorList>
    </citation>
    <scope>NUCLEOTIDE SEQUENCE</scope>
    <source>
        <strain evidence="12">ZSDZ34</strain>
    </source>
</reference>
<feature type="domain" description="DNA polymerase III subunit delta C-terminal" evidence="11">
    <location>
        <begin position="214"/>
        <end position="332"/>
    </location>
</feature>
<comment type="similarity">
    <text evidence="7">Belongs to the DNA polymerase HolA subunit family.</text>
</comment>
<keyword evidence="6" id="KW-0239">DNA-directed DNA polymerase</keyword>
<evidence type="ECO:0000259" key="11">
    <source>
        <dbReference type="Pfam" id="PF14840"/>
    </source>
</evidence>
<dbReference type="GO" id="GO:0003677">
    <property type="term" value="F:DNA binding"/>
    <property type="evidence" value="ECO:0007669"/>
    <property type="project" value="InterPro"/>
</dbReference>
<dbReference type="GO" id="GO:0006261">
    <property type="term" value="P:DNA-templated DNA replication"/>
    <property type="evidence" value="ECO:0007669"/>
    <property type="project" value="TreeGrafter"/>
</dbReference>
<dbReference type="Gene3D" id="1.20.272.10">
    <property type="match status" value="1"/>
</dbReference>
<dbReference type="Pfam" id="PF14840">
    <property type="entry name" value="DNA_pol3_delt_C"/>
    <property type="match status" value="1"/>
</dbReference>
<dbReference type="GO" id="GO:0009360">
    <property type="term" value="C:DNA polymerase III complex"/>
    <property type="evidence" value="ECO:0007669"/>
    <property type="project" value="UniProtKB-UniRule"/>
</dbReference>
<dbReference type="InterPro" id="IPR005790">
    <property type="entry name" value="DNA_polIII_delta"/>
</dbReference>
<evidence type="ECO:0000256" key="9">
    <source>
        <dbReference type="NCBIfam" id="TIGR01128"/>
    </source>
</evidence>
<keyword evidence="5" id="KW-0235">DNA replication</keyword>
<dbReference type="SUPFAM" id="SSF52540">
    <property type="entry name" value="P-loop containing nucleoside triphosphate hydrolases"/>
    <property type="match status" value="1"/>
</dbReference>
<dbReference type="Gene3D" id="1.10.8.60">
    <property type="match status" value="1"/>
</dbReference>
<comment type="caution">
    <text evidence="12">The sequence shown here is derived from an EMBL/GenBank/DDBJ whole genome shotgun (WGS) entry which is preliminary data.</text>
</comment>
<dbReference type="SUPFAM" id="SSF48019">
    <property type="entry name" value="post-AAA+ oligomerization domain-like"/>
    <property type="match status" value="1"/>
</dbReference>
<keyword evidence="4 12" id="KW-0548">Nucleotidyltransferase</keyword>
<dbReference type="Gene3D" id="3.40.50.300">
    <property type="entry name" value="P-loop containing nucleotide triphosphate hydrolases"/>
    <property type="match status" value="1"/>
</dbReference>
<evidence type="ECO:0000256" key="3">
    <source>
        <dbReference type="ARBA" id="ARBA00022679"/>
    </source>
</evidence>
<evidence type="ECO:0000313" key="13">
    <source>
        <dbReference type="Proteomes" id="UP001139488"/>
    </source>
</evidence>